<dbReference type="Pfam" id="PF13560">
    <property type="entry name" value="HTH_31"/>
    <property type="match status" value="1"/>
</dbReference>
<dbReference type="CDD" id="cd00093">
    <property type="entry name" value="HTH_XRE"/>
    <property type="match status" value="1"/>
</dbReference>
<dbReference type="InterPro" id="IPR043917">
    <property type="entry name" value="DUF5753"/>
</dbReference>
<dbReference type="InterPro" id="IPR001387">
    <property type="entry name" value="Cro/C1-type_HTH"/>
</dbReference>
<reference evidence="3" key="1">
    <citation type="journal article" date="2019" name="Int. J. Syst. Evol. Microbiol.">
        <title>The Global Catalogue of Microorganisms (GCM) 10K type strain sequencing project: providing services to taxonomists for standard genome sequencing and annotation.</title>
        <authorList>
            <consortium name="The Broad Institute Genomics Platform"/>
            <consortium name="The Broad Institute Genome Sequencing Center for Infectious Disease"/>
            <person name="Wu L."/>
            <person name="Ma J."/>
        </authorList>
    </citation>
    <scope>NUCLEOTIDE SEQUENCE [LARGE SCALE GENOMIC DNA]</scope>
    <source>
        <strain evidence="3">JCM 17326</strain>
    </source>
</reference>
<evidence type="ECO:0000313" key="3">
    <source>
        <dbReference type="Proteomes" id="UP001500630"/>
    </source>
</evidence>
<gene>
    <name evidence="2" type="ORF">GCM10022419_020120</name>
</gene>
<sequence length="283" mass="31792">MTTSPSSSARQARQAIADRLREILRDSGLTARALARHAGWDETKCSRLVHARTPPSDEDIRTWCAICGVPEEIPNLIAASRNAESAYLEWRRVQRSQTRMQKLRLDVYEGTQFYRIYCNHVLPWPVQTAAYMRSLMEGFNAFHEGAAADIDEAVQARLARQELLNDGSRRCAMVIEETVLRDRFADNEVIRQQLRHLLAATRRAPLSLGIIPFGAVRSSYRPTETFSIYGDRMVVVELVGAAVNITQPREISLYVKAFNDLAAVAVHGEAARVLIANAMNALR</sequence>
<dbReference type="InterPro" id="IPR010982">
    <property type="entry name" value="Lambda_DNA-bd_dom_sf"/>
</dbReference>
<dbReference type="SUPFAM" id="SSF47413">
    <property type="entry name" value="lambda repressor-like DNA-binding domains"/>
    <property type="match status" value="1"/>
</dbReference>
<dbReference type="SMART" id="SM00530">
    <property type="entry name" value="HTH_XRE"/>
    <property type="match status" value="1"/>
</dbReference>
<dbReference type="EMBL" id="BAABDQ010000003">
    <property type="protein sequence ID" value="GAA3540030.1"/>
    <property type="molecule type" value="Genomic_DNA"/>
</dbReference>
<feature type="domain" description="HTH cro/C1-type" evidence="1">
    <location>
        <begin position="19"/>
        <end position="74"/>
    </location>
</feature>
<dbReference type="Proteomes" id="UP001500630">
    <property type="component" value="Unassembled WGS sequence"/>
</dbReference>
<proteinExistence type="predicted"/>
<keyword evidence="3" id="KW-1185">Reference proteome</keyword>
<comment type="caution">
    <text evidence="2">The sequence shown here is derived from an EMBL/GenBank/DDBJ whole genome shotgun (WGS) entry which is preliminary data.</text>
</comment>
<accession>A0ABP6VT89</accession>
<name>A0ABP6VT89_9ACTN</name>
<organism evidence="2 3">
    <name type="scientific">Nonomuraea rosea</name>
    <dbReference type="NCBI Taxonomy" id="638574"/>
    <lineage>
        <taxon>Bacteria</taxon>
        <taxon>Bacillati</taxon>
        <taxon>Actinomycetota</taxon>
        <taxon>Actinomycetes</taxon>
        <taxon>Streptosporangiales</taxon>
        <taxon>Streptosporangiaceae</taxon>
        <taxon>Nonomuraea</taxon>
    </lineage>
</organism>
<dbReference type="Gene3D" id="1.10.260.40">
    <property type="entry name" value="lambda repressor-like DNA-binding domains"/>
    <property type="match status" value="1"/>
</dbReference>
<evidence type="ECO:0000259" key="1">
    <source>
        <dbReference type="SMART" id="SM00530"/>
    </source>
</evidence>
<protein>
    <submittedName>
        <fullName evidence="2">Helix-turn-helix transcriptional regulator</fullName>
    </submittedName>
</protein>
<dbReference type="Pfam" id="PF19054">
    <property type="entry name" value="DUF5753"/>
    <property type="match status" value="1"/>
</dbReference>
<evidence type="ECO:0000313" key="2">
    <source>
        <dbReference type="EMBL" id="GAA3540030.1"/>
    </source>
</evidence>